<keyword evidence="7" id="KW-0472">Membrane</keyword>
<evidence type="ECO:0000313" key="10">
    <source>
        <dbReference type="Proteomes" id="UP001499882"/>
    </source>
</evidence>
<proteinExistence type="inferred from homology"/>
<evidence type="ECO:0000313" key="9">
    <source>
        <dbReference type="EMBL" id="GAA4750353.1"/>
    </source>
</evidence>
<evidence type="ECO:0000256" key="4">
    <source>
        <dbReference type="ARBA" id="ARBA00022475"/>
    </source>
</evidence>
<evidence type="ECO:0000256" key="1">
    <source>
        <dbReference type="ARBA" id="ARBA00004202"/>
    </source>
</evidence>
<reference evidence="10" key="1">
    <citation type="journal article" date="2019" name="Int. J. Syst. Evol. Microbiol.">
        <title>The Global Catalogue of Microorganisms (GCM) 10K type strain sequencing project: providing services to taxonomists for standard genome sequencing and annotation.</title>
        <authorList>
            <consortium name="The Broad Institute Genomics Platform"/>
            <consortium name="The Broad Institute Genome Sequencing Center for Infectious Disease"/>
            <person name="Wu L."/>
            <person name="Ma J."/>
        </authorList>
    </citation>
    <scope>NUCLEOTIDE SEQUENCE [LARGE SCALE GENOMIC DNA]</scope>
    <source>
        <strain evidence="10">JCM 18532</strain>
    </source>
</reference>
<evidence type="ECO:0000259" key="8">
    <source>
        <dbReference type="PROSITE" id="PS50893"/>
    </source>
</evidence>
<evidence type="ECO:0000256" key="2">
    <source>
        <dbReference type="ARBA" id="ARBA00005417"/>
    </source>
</evidence>
<name>A0ABP8Z9C6_9ACTN</name>
<dbReference type="InterPro" id="IPR027417">
    <property type="entry name" value="P-loop_NTPase"/>
</dbReference>
<dbReference type="SUPFAM" id="SSF52540">
    <property type="entry name" value="P-loop containing nucleoside triphosphate hydrolases"/>
    <property type="match status" value="1"/>
</dbReference>
<evidence type="ECO:0000256" key="5">
    <source>
        <dbReference type="ARBA" id="ARBA00022741"/>
    </source>
</evidence>
<keyword evidence="4" id="KW-1003">Cell membrane</keyword>
<keyword evidence="6" id="KW-0067">ATP-binding</keyword>
<organism evidence="9 10">
    <name type="scientific">Nocardioides endophyticus</name>
    <dbReference type="NCBI Taxonomy" id="1353775"/>
    <lineage>
        <taxon>Bacteria</taxon>
        <taxon>Bacillati</taxon>
        <taxon>Actinomycetota</taxon>
        <taxon>Actinomycetes</taxon>
        <taxon>Propionibacteriales</taxon>
        <taxon>Nocardioidaceae</taxon>
        <taxon>Nocardioides</taxon>
    </lineage>
</organism>
<dbReference type="Pfam" id="PF00005">
    <property type="entry name" value="ABC_tran"/>
    <property type="match status" value="1"/>
</dbReference>
<dbReference type="Pfam" id="PF08352">
    <property type="entry name" value="oligo_HPY"/>
    <property type="match status" value="1"/>
</dbReference>
<dbReference type="RefSeq" id="WP_345528675.1">
    <property type="nucleotide sequence ID" value="NZ_BAABKN010000025.1"/>
</dbReference>
<dbReference type="InterPro" id="IPR017871">
    <property type="entry name" value="ABC_transporter-like_CS"/>
</dbReference>
<evidence type="ECO:0000256" key="6">
    <source>
        <dbReference type="ARBA" id="ARBA00022840"/>
    </source>
</evidence>
<dbReference type="PANTHER" id="PTHR43297">
    <property type="entry name" value="OLIGOPEPTIDE TRANSPORT ATP-BINDING PROTEIN APPD"/>
    <property type="match status" value="1"/>
</dbReference>
<dbReference type="InterPro" id="IPR003593">
    <property type="entry name" value="AAA+_ATPase"/>
</dbReference>
<dbReference type="NCBIfam" id="TIGR01727">
    <property type="entry name" value="oligo_HPY"/>
    <property type="match status" value="1"/>
</dbReference>
<dbReference type="InterPro" id="IPR013563">
    <property type="entry name" value="Oligopep_ABC_C"/>
</dbReference>
<accession>A0ABP8Z9C6</accession>
<dbReference type="EMBL" id="BAABKN010000025">
    <property type="protein sequence ID" value="GAA4750353.1"/>
    <property type="molecule type" value="Genomic_DNA"/>
</dbReference>
<dbReference type="Gene3D" id="3.40.50.300">
    <property type="entry name" value="P-loop containing nucleotide triphosphate hydrolases"/>
    <property type="match status" value="1"/>
</dbReference>
<sequence length="328" mass="35693">MQTQDRPLLDVRGLGVDFRTRDHERLTAVKDVSISVAAGGSLAIVGESGSGKSVSMRALLGLLPQNATVHGSATWNEGTSSTELVGLPARQFQAIRGRKIGMVFQNAMQALNPTIPLKRQLTEHLRWHSACTRAEAEKRAIRALGDVGIPEPERRIRMYPFQLSGGMRQRAMIAMALVAEPRLLIADEPTTAVDVTVQKQILDLLVDLRDRGTAVVMVTHDLGVARYLCEDVVVLYSGQVMESARLGEALDRPVHPYTKGLLGSALDLGDPSPLRPIGGNPPDLVDRPPGCAFQPRCVDDDGARCAEPQELITVGATREVRCWRSIDE</sequence>
<dbReference type="Proteomes" id="UP001499882">
    <property type="component" value="Unassembled WGS sequence"/>
</dbReference>
<feature type="domain" description="ABC transporter" evidence="8">
    <location>
        <begin position="11"/>
        <end position="262"/>
    </location>
</feature>
<comment type="similarity">
    <text evidence="2">Belongs to the ABC transporter superfamily.</text>
</comment>
<comment type="caution">
    <text evidence="9">The sequence shown here is derived from an EMBL/GenBank/DDBJ whole genome shotgun (WGS) entry which is preliminary data.</text>
</comment>
<dbReference type="PROSITE" id="PS50893">
    <property type="entry name" value="ABC_TRANSPORTER_2"/>
    <property type="match status" value="1"/>
</dbReference>
<dbReference type="InterPro" id="IPR003439">
    <property type="entry name" value="ABC_transporter-like_ATP-bd"/>
</dbReference>
<gene>
    <name evidence="9" type="ORF">GCM10023350_39430</name>
</gene>
<dbReference type="CDD" id="cd03257">
    <property type="entry name" value="ABC_NikE_OppD_transporters"/>
    <property type="match status" value="1"/>
</dbReference>
<evidence type="ECO:0000256" key="7">
    <source>
        <dbReference type="ARBA" id="ARBA00023136"/>
    </source>
</evidence>
<comment type="subcellular location">
    <subcellularLocation>
        <location evidence="1">Cell membrane</location>
        <topology evidence="1">Peripheral membrane protein</topology>
    </subcellularLocation>
</comment>
<dbReference type="InterPro" id="IPR050388">
    <property type="entry name" value="ABC_Ni/Peptide_Import"/>
</dbReference>
<keyword evidence="10" id="KW-1185">Reference proteome</keyword>
<dbReference type="SMART" id="SM00382">
    <property type="entry name" value="AAA"/>
    <property type="match status" value="1"/>
</dbReference>
<evidence type="ECO:0000256" key="3">
    <source>
        <dbReference type="ARBA" id="ARBA00022448"/>
    </source>
</evidence>
<protein>
    <recommendedName>
        <fullName evidence="8">ABC transporter domain-containing protein</fullName>
    </recommendedName>
</protein>
<keyword evidence="5" id="KW-0547">Nucleotide-binding</keyword>
<keyword evidence="3" id="KW-0813">Transport</keyword>
<dbReference type="PROSITE" id="PS00211">
    <property type="entry name" value="ABC_TRANSPORTER_1"/>
    <property type="match status" value="1"/>
</dbReference>
<dbReference type="PANTHER" id="PTHR43297:SF2">
    <property type="entry name" value="DIPEPTIDE TRANSPORT ATP-BINDING PROTEIN DPPD"/>
    <property type="match status" value="1"/>
</dbReference>